<evidence type="ECO:0000313" key="6">
    <source>
        <dbReference type="Proteomes" id="UP000886851"/>
    </source>
</evidence>
<keyword evidence="3 5" id="KW-0238">DNA-binding</keyword>
<dbReference type="PRINTS" id="PR01727">
    <property type="entry name" value="DNABINDINGHU"/>
</dbReference>
<proteinExistence type="inferred from homology"/>
<dbReference type="PANTHER" id="PTHR33175:SF3">
    <property type="entry name" value="DNA-BINDING PROTEIN HU-BETA"/>
    <property type="match status" value="1"/>
</dbReference>
<dbReference type="CDD" id="cd13832">
    <property type="entry name" value="IHF"/>
    <property type="match status" value="1"/>
</dbReference>
<dbReference type="PANTHER" id="PTHR33175">
    <property type="entry name" value="DNA-BINDING PROTEIN HU"/>
    <property type="match status" value="1"/>
</dbReference>
<dbReference type="GO" id="GO:0030527">
    <property type="term" value="F:structural constituent of chromatin"/>
    <property type="evidence" value="ECO:0007669"/>
    <property type="project" value="InterPro"/>
</dbReference>
<dbReference type="Gene3D" id="4.10.520.10">
    <property type="entry name" value="IHF-like DNA-binding proteins"/>
    <property type="match status" value="1"/>
</dbReference>
<dbReference type="GO" id="GO:0003677">
    <property type="term" value="F:DNA binding"/>
    <property type="evidence" value="ECO:0007669"/>
    <property type="project" value="UniProtKB-KW"/>
</dbReference>
<dbReference type="GO" id="GO:0030261">
    <property type="term" value="P:chromosome condensation"/>
    <property type="evidence" value="ECO:0007669"/>
    <property type="project" value="UniProtKB-KW"/>
</dbReference>
<dbReference type="AlphaFoldDB" id="A0A9D2CLV7"/>
<dbReference type="Pfam" id="PF00216">
    <property type="entry name" value="Bac_DNA_binding"/>
    <property type="match status" value="1"/>
</dbReference>
<protein>
    <submittedName>
        <fullName evidence="5">HU family DNA-binding protein</fullName>
    </submittedName>
</protein>
<reference evidence="5" key="1">
    <citation type="journal article" date="2021" name="PeerJ">
        <title>Extensive microbial diversity within the chicken gut microbiome revealed by metagenomics and culture.</title>
        <authorList>
            <person name="Gilroy R."/>
            <person name="Ravi A."/>
            <person name="Getino M."/>
            <person name="Pursley I."/>
            <person name="Horton D.L."/>
            <person name="Alikhan N.F."/>
            <person name="Baker D."/>
            <person name="Gharbi K."/>
            <person name="Hall N."/>
            <person name="Watson M."/>
            <person name="Adriaenssens E.M."/>
            <person name="Foster-Nyarko E."/>
            <person name="Jarju S."/>
            <person name="Secka A."/>
            <person name="Antonio M."/>
            <person name="Oren A."/>
            <person name="Chaudhuri R.R."/>
            <person name="La Ragione R."/>
            <person name="Hildebrand F."/>
            <person name="Pallen M.J."/>
        </authorList>
    </citation>
    <scope>NUCLEOTIDE SEQUENCE</scope>
    <source>
        <strain evidence="5">Gambia2-208</strain>
    </source>
</reference>
<accession>A0A9D2CLV7</accession>
<dbReference type="SUPFAM" id="SSF47729">
    <property type="entry name" value="IHF-like DNA-binding proteins"/>
    <property type="match status" value="1"/>
</dbReference>
<dbReference type="InterPro" id="IPR000119">
    <property type="entry name" value="Hist_DNA-bd"/>
</dbReference>
<evidence type="ECO:0000256" key="1">
    <source>
        <dbReference type="ARBA" id="ARBA00010529"/>
    </source>
</evidence>
<sequence>MNNKDFISELSAKMGRSSKETSDLVASLLSGMTRQLEEGNTVYIQGFGTFEVKKKVERISVNPVSKQRMLVPPKLVLSYKPSASLKDKFK</sequence>
<comment type="caution">
    <text evidence="5">The sequence shown here is derived from an EMBL/GenBank/DDBJ whole genome shotgun (WGS) entry which is preliminary data.</text>
</comment>
<evidence type="ECO:0000256" key="3">
    <source>
        <dbReference type="ARBA" id="ARBA00023125"/>
    </source>
</evidence>
<dbReference type="SMART" id="SM00411">
    <property type="entry name" value="BHL"/>
    <property type="match status" value="1"/>
</dbReference>
<evidence type="ECO:0000256" key="2">
    <source>
        <dbReference type="ARBA" id="ARBA00023067"/>
    </source>
</evidence>
<keyword evidence="2" id="KW-0226">DNA condensation</keyword>
<evidence type="ECO:0000313" key="5">
    <source>
        <dbReference type="EMBL" id="HIY89468.1"/>
    </source>
</evidence>
<dbReference type="InterPro" id="IPR010992">
    <property type="entry name" value="IHF-like_DNA-bd_dom_sf"/>
</dbReference>
<reference evidence="5" key="2">
    <citation type="submission" date="2021-04" db="EMBL/GenBank/DDBJ databases">
        <authorList>
            <person name="Gilroy R."/>
        </authorList>
    </citation>
    <scope>NUCLEOTIDE SEQUENCE</scope>
    <source>
        <strain evidence="5">Gambia2-208</strain>
    </source>
</reference>
<comment type="similarity">
    <text evidence="1 4">Belongs to the bacterial histone-like protein family.</text>
</comment>
<gene>
    <name evidence="5" type="ORF">H9824_12320</name>
</gene>
<dbReference type="EMBL" id="DXCV01000088">
    <property type="protein sequence ID" value="HIY89468.1"/>
    <property type="molecule type" value="Genomic_DNA"/>
</dbReference>
<organism evidence="5 6">
    <name type="scientific">Candidatus Bacteroides pullicola</name>
    <dbReference type="NCBI Taxonomy" id="2838475"/>
    <lineage>
        <taxon>Bacteria</taxon>
        <taxon>Pseudomonadati</taxon>
        <taxon>Bacteroidota</taxon>
        <taxon>Bacteroidia</taxon>
        <taxon>Bacteroidales</taxon>
        <taxon>Bacteroidaceae</taxon>
        <taxon>Bacteroides</taxon>
    </lineage>
</organism>
<evidence type="ECO:0000256" key="4">
    <source>
        <dbReference type="RuleBase" id="RU003939"/>
    </source>
</evidence>
<dbReference type="GO" id="GO:0005829">
    <property type="term" value="C:cytosol"/>
    <property type="evidence" value="ECO:0007669"/>
    <property type="project" value="TreeGrafter"/>
</dbReference>
<dbReference type="Proteomes" id="UP000886851">
    <property type="component" value="Unassembled WGS sequence"/>
</dbReference>
<name>A0A9D2CLV7_9BACE</name>